<dbReference type="InterPro" id="IPR013766">
    <property type="entry name" value="Thioredoxin_domain"/>
</dbReference>
<accession>E6PCF7</accession>
<dbReference type="GO" id="GO:0016491">
    <property type="term" value="F:oxidoreductase activity"/>
    <property type="evidence" value="ECO:0007669"/>
    <property type="project" value="InterPro"/>
</dbReference>
<dbReference type="InterPro" id="IPR050553">
    <property type="entry name" value="Thioredoxin_ResA/DsbE_sf"/>
</dbReference>
<name>E6PCF7_9ZZZZ</name>
<keyword evidence="1" id="KW-0812">Transmembrane</keyword>
<protein>
    <recommendedName>
        <fullName evidence="2">Thioredoxin domain-containing protein</fullName>
    </recommendedName>
</protein>
<reference evidence="3" key="1">
    <citation type="submission" date="2009-10" db="EMBL/GenBank/DDBJ databases">
        <title>Diversity of trophic interactions inside an arsenic-rich microbial ecosystem.</title>
        <authorList>
            <person name="Bertin P.N."/>
            <person name="Heinrich-Salmeron A."/>
            <person name="Pelletier E."/>
            <person name="Goulhen-Chollet F."/>
            <person name="Arsene-Ploetze F."/>
            <person name="Gallien S."/>
            <person name="Calteau A."/>
            <person name="Vallenet D."/>
            <person name="Casiot C."/>
            <person name="Chane-Woon-Ming B."/>
            <person name="Giloteaux L."/>
            <person name="Barakat M."/>
            <person name="Bonnefoy V."/>
            <person name="Bruneel O."/>
            <person name="Chandler M."/>
            <person name="Cleiss J."/>
            <person name="Duran R."/>
            <person name="Elbaz-Poulichet F."/>
            <person name="Fonknechten N."/>
            <person name="Lauga B."/>
            <person name="Mornico D."/>
            <person name="Ortet P."/>
            <person name="Schaeffer C."/>
            <person name="Siguier P."/>
            <person name="Alexander Thil Smith A."/>
            <person name="Van Dorsselaer A."/>
            <person name="Weissenbach J."/>
            <person name="Medigue C."/>
            <person name="Le Paslier D."/>
        </authorList>
    </citation>
    <scope>NUCLEOTIDE SEQUENCE</scope>
</reference>
<comment type="caution">
    <text evidence="3">The sequence shown here is derived from an EMBL/GenBank/DDBJ whole genome shotgun (WGS) entry which is preliminary data.</text>
</comment>
<dbReference type="CDD" id="cd02966">
    <property type="entry name" value="TlpA_like_family"/>
    <property type="match status" value="1"/>
</dbReference>
<proteinExistence type="predicted"/>
<evidence type="ECO:0000313" key="3">
    <source>
        <dbReference type="EMBL" id="CBH74141.1"/>
    </source>
</evidence>
<dbReference type="Gene3D" id="3.40.30.10">
    <property type="entry name" value="Glutaredoxin"/>
    <property type="match status" value="1"/>
</dbReference>
<dbReference type="GO" id="GO:0016209">
    <property type="term" value="F:antioxidant activity"/>
    <property type="evidence" value="ECO:0007669"/>
    <property type="project" value="InterPro"/>
</dbReference>
<feature type="domain" description="Thioredoxin" evidence="2">
    <location>
        <begin position="42"/>
        <end position="180"/>
    </location>
</feature>
<evidence type="ECO:0000259" key="2">
    <source>
        <dbReference type="PROSITE" id="PS51352"/>
    </source>
</evidence>
<dbReference type="PANTHER" id="PTHR42852">
    <property type="entry name" value="THIOL:DISULFIDE INTERCHANGE PROTEIN DSBE"/>
    <property type="match status" value="1"/>
</dbReference>
<keyword evidence="1" id="KW-0472">Membrane</keyword>
<dbReference type="EMBL" id="CABL01000001">
    <property type="protein sequence ID" value="CBH74141.1"/>
    <property type="molecule type" value="Genomic_DNA"/>
</dbReference>
<evidence type="ECO:0000256" key="1">
    <source>
        <dbReference type="SAM" id="Phobius"/>
    </source>
</evidence>
<dbReference type="InterPro" id="IPR017937">
    <property type="entry name" value="Thioredoxin_CS"/>
</dbReference>
<dbReference type="InterPro" id="IPR000866">
    <property type="entry name" value="AhpC/TSA"/>
</dbReference>
<dbReference type="SUPFAM" id="SSF52833">
    <property type="entry name" value="Thioredoxin-like"/>
    <property type="match status" value="1"/>
</dbReference>
<keyword evidence="1" id="KW-1133">Transmembrane helix</keyword>
<feature type="transmembrane region" description="Helical" evidence="1">
    <location>
        <begin position="20"/>
        <end position="40"/>
    </location>
</feature>
<dbReference type="Pfam" id="PF00578">
    <property type="entry name" value="AhpC-TSA"/>
    <property type="match status" value="1"/>
</dbReference>
<sequence length="182" mass="20049">MNGESAPPQRRVPWGRILDIVAVALILFALWKLFVAPRFLNAPGAYPAPRVSFARLDGGAPFTVASARGHVLFLDFFATWCTPCRAELPFIQAWERAHPQALVVPVDVGEPRASVRRFAVAHAMKRVVLDPEQLSRGFFQVLGFPTMVVIDARGNIRATWTGFNPAIGLAMSNALQSLSKKR</sequence>
<dbReference type="PROSITE" id="PS51352">
    <property type="entry name" value="THIOREDOXIN_2"/>
    <property type="match status" value="1"/>
</dbReference>
<gene>
    <name evidence="3" type="ORF">CARN1_2028</name>
</gene>
<organism evidence="3">
    <name type="scientific">mine drainage metagenome</name>
    <dbReference type="NCBI Taxonomy" id="410659"/>
    <lineage>
        <taxon>unclassified sequences</taxon>
        <taxon>metagenomes</taxon>
        <taxon>ecological metagenomes</taxon>
    </lineage>
</organism>
<dbReference type="AlphaFoldDB" id="E6PCF7"/>
<dbReference type="PROSITE" id="PS00194">
    <property type="entry name" value="THIOREDOXIN_1"/>
    <property type="match status" value="1"/>
</dbReference>
<dbReference type="PANTHER" id="PTHR42852:SF17">
    <property type="entry name" value="THIOREDOXIN-LIKE PROTEIN HI_1115"/>
    <property type="match status" value="1"/>
</dbReference>
<dbReference type="InterPro" id="IPR036249">
    <property type="entry name" value="Thioredoxin-like_sf"/>
</dbReference>